<dbReference type="Proteomes" id="UP000759537">
    <property type="component" value="Unassembled WGS sequence"/>
</dbReference>
<dbReference type="PANTHER" id="PTHR31005:SF8">
    <property type="entry name" value="DUF4139 DOMAIN-CONTAINING PROTEIN"/>
    <property type="match status" value="1"/>
</dbReference>
<reference evidence="4" key="1">
    <citation type="submission" date="2019-10" db="EMBL/GenBank/DDBJ databases">
        <authorList>
            <consortium name="DOE Joint Genome Institute"/>
            <person name="Kuo A."/>
            <person name="Miyauchi S."/>
            <person name="Kiss E."/>
            <person name="Drula E."/>
            <person name="Kohler A."/>
            <person name="Sanchez-Garcia M."/>
            <person name="Andreopoulos B."/>
            <person name="Barry K.W."/>
            <person name="Bonito G."/>
            <person name="Buee M."/>
            <person name="Carver A."/>
            <person name="Chen C."/>
            <person name="Cichocki N."/>
            <person name="Clum A."/>
            <person name="Culley D."/>
            <person name="Crous P.W."/>
            <person name="Fauchery L."/>
            <person name="Girlanda M."/>
            <person name="Hayes R."/>
            <person name="Keri Z."/>
            <person name="LaButti K."/>
            <person name="Lipzen A."/>
            <person name="Lombard V."/>
            <person name="Magnuson J."/>
            <person name="Maillard F."/>
            <person name="Morin E."/>
            <person name="Murat C."/>
            <person name="Nolan M."/>
            <person name="Ohm R."/>
            <person name="Pangilinan J."/>
            <person name="Pereira M."/>
            <person name="Perotto S."/>
            <person name="Peter M."/>
            <person name="Riley R."/>
            <person name="Sitrit Y."/>
            <person name="Stielow B."/>
            <person name="Szollosi G."/>
            <person name="Zifcakova L."/>
            <person name="Stursova M."/>
            <person name="Spatafora J.W."/>
            <person name="Tedersoo L."/>
            <person name="Vaario L.-M."/>
            <person name="Yamada A."/>
            <person name="Yan M."/>
            <person name="Wang P."/>
            <person name="Xu J."/>
            <person name="Bruns T."/>
            <person name="Baldrian P."/>
            <person name="Vilgalys R."/>
            <person name="Henrissat B."/>
            <person name="Grigoriev I.V."/>
            <person name="Hibbett D."/>
            <person name="Nagy L.G."/>
            <person name="Martin F.M."/>
        </authorList>
    </citation>
    <scope>NUCLEOTIDE SEQUENCE</scope>
    <source>
        <strain evidence="4">Prilba</strain>
    </source>
</reference>
<dbReference type="InterPro" id="IPR011935">
    <property type="entry name" value="CHP02231"/>
</dbReference>
<name>A0A9P5T9M3_9AGAM</name>
<evidence type="ECO:0000256" key="1">
    <source>
        <dbReference type="SAM" id="Coils"/>
    </source>
</evidence>
<sequence length="639" mass="69068">MTSIIRLDANEHPIKSVTVFKSNKAEVVRIFKLSLEEGQSKIQIRHLPNSIDTESARVSGLGDAQLFDVVCSIGPGIEVIDTASTTEVVRKLNARKAVLVKDVDTIDDVSETMVTYSKSLAGDSVGPRQAEIFFESLLSRSRTLTSTRADLEEEILQLSRQIDALSSAEKKKEGKTDGEVSMVIMAKKTTDIELRLTYLVRNATWSAAYELHATTEAGVPAPSVSLHYRARITQSTGEDWTDVKLTLSTADMDQSDKTIPFLRPTKIRPPASVFFGFQADGHGQTQGQVAYRKRGGPPAPPGFFGQAGAVPQASSGAFGQQAPVVPPNLPNNGFGAPGSLFGTSAQPPMPPPQPATVQADRWLDVDAEVDVSDDDEEPTATIGEPMSVVHESPLALTYHVEGASGVPSDGVPHQVCIAVLPFEAKILHVTVPKVRPVAYLEATVKNTSDYRLLPGVVHAFVDDSFVSKTGIVGDVAPGDVFSCTLGADPATRIRYSRTAKRADDSGAAGERSAFSEQWAATTYRSRMTVTNRHPFACELVVRDGVPVSEDEKRVSVVLRHPAGLADMGQGEEVVLRAKDGGRERDGEQTVRWSKVVDGKGGRKEGLFEWVVEVEAGKELTIETEWDVKAPVSLRWIEST</sequence>
<reference evidence="4" key="2">
    <citation type="journal article" date="2020" name="Nat. Commun.">
        <title>Large-scale genome sequencing of mycorrhizal fungi provides insights into the early evolution of symbiotic traits.</title>
        <authorList>
            <person name="Miyauchi S."/>
            <person name="Kiss E."/>
            <person name="Kuo A."/>
            <person name="Drula E."/>
            <person name="Kohler A."/>
            <person name="Sanchez-Garcia M."/>
            <person name="Morin E."/>
            <person name="Andreopoulos B."/>
            <person name="Barry K.W."/>
            <person name="Bonito G."/>
            <person name="Buee M."/>
            <person name="Carver A."/>
            <person name="Chen C."/>
            <person name="Cichocki N."/>
            <person name="Clum A."/>
            <person name="Culley D."/>
            <person name="Crous P.W."/>
            <person name="Fauchery L."/>
            <person name="Girlanda M."/>
            <person name="Hayes R.D."/>
            <person name="Keri Z."/>
            <person name="LaButti K."/>
            <person name="Lipzen A."/>
            <person name="Lombard V."/>
            <person name="Magnuson J."/>
            <person name="Maillard F."/>
            <person name="Murat C."/>
            <person name="Nolan M."/>
            <person name="Ohm R.A."/>
            <person name="Pangilinan J."/>
            <person name="Pereira M.F."/>
            <person name="Perotto S."/>
            <person name="Peter M."/>
            <person name="Pfister S."/>
            <person name="Riley R."/>
            <person name="Sitrit Y."/>
            <person name="Stielow J.B."/>
            <person name="Szollosi G."/>
            <person name="Zifcakova L."/>
            <person name="Stursova M."/>
            <person name="Spatafora J.W."/>
            <person name="Tedersoo L."/>
            <person name="Vaario L.M."/>
            <person name="Yamada A."/>
            <person name="Yan M."/>
            <person name="Wang P."/>
            <person name="Xu J."/>
            <person name="Bruns T."/>
            <person name="Baldrian P."/>
            <person name="Vilgalys R."/>
            <person name="Dunand C."/>
            <person name="Henrissat B."/>
            <person name="Grigoriev I.V."/>
            <person name="Hibbett D."/>
            <person name="Nagy L.G."/>
            <person name="Martin F.M."/>
        </authorList>
    </citation>
    <scope>NUCLEOTIDE SEQUENCE</scope>
    <source>
        <strain evidence="4">Prilba</strain>
    </source>
</reference>
<evidence type="ECO:0000259" key="2">
    <source>
        <dbReference type="Pfam" id="PF13598"/>
    </source>
</evidence>
<protein>
    <recommendedName>
        <fullName evidence="6">Protein F37C4.5</fullName>
    </recommendedName>
</protein>
<dbReference type="PANTHER" id="PTHR31005">
    <property type="entry name" value="DUF4139 DOMAIN-CONTAINING PROTEIN"/>
    <property type="match status" value="1"/>
</dbReference>
<organism evidence="4 5">
    <name type="scientific">Russula ochroleuca</name>
    <dbReference type="NCBI Taxonomy" id="152965"/>
    <lineage>
        <taxon>Eukaryota</taxon>
        <taxon>Fungi</taxon>
        <taxon>Dikarya</taxon>
        <taxon>Basidiomycota</taxon>
        <taxon>Agaricomycotina</taxon>
        <taxon>Agaricomycetes</taxon>
        <taxon>Russulales</taxon>
        <taxon>Russulaceae</taxon>
        <taxon>Russula</taxon>
    </lineage>
</organism>
<gene>
    <name evidence="4" type="ORF">DFH94DRAFT_630541</name>
</gene>
<feature type="domain" description="DUF4139" evidence="2">
    <location>
        <begin position="194"/>
        <end position="630"/>
    </location>
</feature>
<dbReference type="AlphaFoldDB" id="A0A9P5T9M3"/>
<keyword evidence="5" id="KW-1185">Reference proteome</keyword>
<dbReference type="Pfam" id="PF13598">
    <property type="entry name" value="DUF4139"/>
    <property type="match status" value="1"/>
</dbReference>
<evidence type="ECO:0000313" key="4">
    <source>
        <dbReference type="EMBL" id="KAF8480302.1"/>
    </source>
</evidence>
<dbReference type="InterPro" id="IPR025554">
    <property type="entry name" value="DUF4140"/>
</dbReference>
<feature type="domain" description="DUF4140" evidence="3">
    <location>
        <begin position="17"/>
        <end position="107"/>
    </location>
</feature>
<dbReference type="OrthoDB" id="10068793at2759"/>
<keyword evidence="1" id="KW-0175">Coiled coil</keyword>
<accession>A0A9P5T9M3</accession>
<dbReference type="Pfam" id="PF13600">
    <property type="entry name" value="DUF4140"/>
    <property type="match status" value="1"/>
</dbReference>
<dbReference type="InterPro" id="IPR037291">
    <property type="entry name" value="DUF4139"/>
</dbReference>
<proteinExistence type="predicted"/>
<comment type="caution">
    <text evidence="4">The sequence shown here is derived from an EMBL/GenBank/DDBJ whole genome shotgun (WGS) entry which is preliminary data.</text>
</comment>
<dbReference type="NCBIfam" id="TIGR02231">
    <property type="entry name" value="mucoidy inhibitor MuiA family protein"/>
    <property type="match status" value="2"/>
</dbReference>
<evidence type="ECO:0008006" key="6">
    <source>
        <dbReference type="Google" id="ProtNLM"/>
    </source>
</evidence>
<dbReference type="EMBL" id="WHVB01000008">
    <property type="protein sequence ID" value="KAF8480302.1"/>
    <property type="molecule type" value="Genomic_DNA"/>
</dbReference>
<evidence type="ECO:0000313" key="5">
    <source>
        <dbReference type="Proteomes" id="UP000759537"/>
    </source>
</evidence>
<feature type="coiled-coil region" evidence="1">
    <location>
        <begin position="141"/>
        <end position="168"/>
    </location>
</feature>
<evidence type="ECO:0000259" key="3">
    <source>
        <dbReference type="Pfam" id="PF13600"/>
    </source>
</evidence>